<accession>A0A412AXQ8</accession>
<dbReference type="Proteomes" id="UP000284751">
    <property type="component" value="Unassembled WGS sequence"/>
</dbReference>
<gene>
    <name evidence="1" type="ORF">DWY99_06970</name>
</gene>
<organism evidence="1 2">
    <name type="scientific">[Clostridium] leptum</name>
    <dbReference type="NCBI Taxonomy" id="1535"/>
    <lineage>
        <taxon>Bacteria</taxon>
        <taxon>Bacillati</taxon>
        <taxon>Bacillota</taxon>
        <taxon>Clostridia</taxon>
        <taxon>Eubacteriales</taxon>
        <taxon>Oscillospiraceae</taxon>
        <taxon>Oscillospiraceae incertae sedis</taxon>
    </lineage>
</organism>
<protein>
    <submittedName>
        <fullName evidence="1">Uncharacterized protein</fullName>
    </submittedName>
</protein>
<dbReference type="AlphaFoldDB" id="A0A412AXQ8"/>
<name>A0A412AXQ8_9FIRM</name>
<sequence>MIFTRTEIEALRLCAWCKDLPTGSAEILPENTIRLLLILGLIRKSRCGLSYRITSKGNAVLQAAGFFYEPDKQYLGKSQALIRRLCLASLTSFFWRIGADVFCDAPGERLDDIFLPSFALRRKVSTNLLGGTRLAGFYYSGNTAFIPYCLMPDDDGLYAEAEQRIFKSEALIGKRQPFVIYSGLGTLEQILETILCPKEKKARSTTDTYWEALKKFTCPMGVVPLNENGMRQLRILGVPCYREKLIHQILGKDYLPSLQSTADGCSASTKENFLIGIDCDVNRFERAIRKERKKVHIILLSSQLRAIRGYLKGKNAILHSLDTEIVEQALGLPKKLSDLDLSPFQKQDGEYLYVPDFDVCPKI</sequence>
<proteinExistence type="predicted"/>
<comment type="caution">
    <text evidence="1">The sequence shown here is derived from an EMBL/GenBank/DDBJ whole genome shotgun (WGS) entry which is preliminary data.</text>
</comment>
<evidence type="ECO:0000313" key="1">
    <source>
        <dbReference type="EMBL" id="RGQ40936.1"/>
    </source>
</evidence>
<dbReference type="EMBL" id="QRTC01000022">
    <property type="protein sequence ID" value="RGQ40936.1"/>
    <property type="molecule type" value="Genomic_DNA"/>
</dbReference>
<evidence type="ECO:0000313" key="2">
    <source>
        <dbReference type="Proteomes" id="UP000284751"/>
    </source>
</evidence>
<reference evidence="1 2" key="1">
    <citation type="submission" date="2018-08" db="EMBL/GenBank/DDBJ databases">
        <title>A genome reference for cultivated species of the human gut microbiota.</title>
        <authorList>
            <person name="Zou Y."/>
            <person name="Xue W."/>
            <person name="Luo G."/>
        </authorList>
    </citation>
    <scope>NUCLEOTIDE SEQUENCE [LARGE SCALE GENOMIC DNA]</scope>
    <source>
        <strain evidence="1 2">AF28-26</strain>
    </source>
</reference>